<proteinExistence type="predicted"/>
<reference evidence="1" key="1">
    <citation type="submission" date="2021-06" db="EMBL/GenBank/DDBJ databases">
        <authorList>
            <person name="Kallberg Y."/>
            <person name="Tangrot J."/>
            <person name="Rosling A."/>
        </authorList>
    </citation>
    <scope>NUCLEOTIDE SEQUENCE</scope>
    <source>
        <strain evidence="1">IL203A</strain>
    </source>
</reference>
<name>A0ACA9QZF0_9GLOM</name>
<accession>A0ACA9QZF0</accession>
<gene>
    <name evidence="1" type="ORF">DHETER_LOCUS15779</name>
</gene>
<organism evidence="1 2">
    <name type="scientific">Dentiscutata heterogama</name>
    <dbReference type="NCBI Taxonomy" id="1316150"/>
    <lineage>
        <taxon>Eukaryota</taxon>
        <taxon>Fungi</taxon>
        <taxon>Fungi incertae sedis</taxon>
        <taxon>Mucoromycota</taxon>
        <taxon>Glomeromycotina</taxon>
        <taxon>Glomeromycetes</taxon>
        <taxon>Diversisporales</taxon>
        <taxon>Gigasporaceae</taxon>
        <taxon>Dentiscutata</taxon>
    </lineage>
</organism>
<comment type="caution">
    <text evidence="1">The sequence shown here is derived from an EMBL/GenBank/DDBJ whole genome shotgun (WGS) entry which is preliminary data.</text>
</comment>
<keyword evidence="2" id="KW-1185">Reference proteome</keyword>
<dbReference type="Proteomes" id="UP000789702">
    <property type="component" value="Unassembled WGS sequence"/>
</dbReference>
<evidence type="ECO:0000313" key="1">
    <source>
        <dbReference type="EMBL" id="CAG8770138.1"/>
    </source>
</evidence>
<feature type="non-terminal residue" evidence="1">
    <location>
        <position position="1"/>
    </location>
</feature>
<dbReference type="EMBL" id="CAJVPU010056309">
    <property type="protein sequence ID" value="CAG8770138.1"/>
    <property type="molecule type" value="Genomic_DNA"/>
</dbReference>
<evidence type="ECO:0000313" key="2">
    <source>
        <dbReference type="Proteomes" id="UP000789702"/>
    </source>
</evidence>
<protein>
    <submittedName>
        <fullName evidence="1">1514_t:CDS:1</fullName>
    </submittedName>
</protein>
<sequence>KSISVLSKSSCSSSNSSSINNSSYSLIAVSQSVSKKVSLFSPSLASVSSEVEEITGTGLTEEEGCCD</sequence>